<gene>
    <name evidence="1" type="ORF">GCM10023323_68260</name>
</gene>
<evidence type="ECO:0000313" key="1">
    <source>
        <dbReference type="EMBL" id="GAA5216197.1"/>
    </source>
</evidence>
<keyword evidence="2" id="KW-1185">Reference proteome</keyword>
<evidence type="ECO:0000313" key="2">
    <source>
        <dbReference type="Proteomes" id="UP001499878"/>
    </source>
</evidence>
<dbReference type="EMBL" id="BAABJR010000024">
    <property type="protein sequence ID" value="GAA5216197.1"/>
    <property type="molecule type" value="Genomic_DNA"/>
</dbReference>
<proteinExistence type="predicted"/>
<sequence length="95" mass="10143">MPAGCQAENGFFCGSRALVCSRRPPSGGEEDFGAFNPYARRPGAFAEDLETAGWMLASYAVVALASVRTIDQLEHAMETRLAIGEAWASSWNATA</sequence>
<organism evidence="1 2">
    <name type="scientific">Streptomyces thinghirensis</name>
    <dbReference type="NCBI Taxonomy" id="551547"/>
    <lineage>
        <taxon>Bacteria</taxon>
        <taxon>Bacillati</taxon>
        <taxon>Actinomycetota</taxon>
        <taxon>Actinomycetes</taxon>
        <taxon>Kitasatosporales</taxon>
        <taxon>Streptomycetaceae</taxon>
        <taxon>Streptomyces</taxon>
    </lineage>
</organism>
<comment type="caution">
    <text evidence="1">The sequence shown here is derived from an EMBL/GenBank/DDBJ whole genome shotgun (WGS) entry which is preliminary data.</text>
</comment>
<name>A0ABP9TFA4_9ACTN</name>
<protein>
    <submittedName>
        <fullName evidence="1">Uncharacterized protein</fullName>
    </submittedName>
</protein>
<reference evidence="2" key="1">
    <citation type="journal article" date="2019" name="Int. J. Syst. Evol. Microbiol.">
        <title>The Global Catalogue of Microorganisms (GCM) 10K type strain sequencing project: providing services to taxonomists for standard genome sequencing and annotation.</title>
        <authorList>
            <consortium name="The Broad Institute Genomics Platform"/>
            <consortium name="The Broad Institute Genome Sequencing Center for Infectious Disease"/>
            <person name="Wu L."/>
            <person name="Ma J."/>
        </authorList>
    </citation>
    <scope>NUCLEOTIDE SEQUENCE [LARGE SCALE GENOMIC DNA]</scope>
    <source>
        <strain evidence="2">JCM 18306</strain>
    </source>
</reference>
<dbReference type="Proteomes" id="UP001499878">
    <property type="component" value="Unassembled WGS sequence"/>
</dbReference>
<accession>A0ABP9TFA4</accession>